<dbReference type="SUPFAM" id="SSF52374">
    <property type="entry name" value="Nucleotidylyl transferase"/>
    <property type="match status" value="1"/>
</dbReference>
<keyword evidence="3 13" id="KW-0963">Cytoplasm</keyword>
<dbReference type="InterPro" id="IPR009080">
    <property type="entry name" value="tRNAsynth_Ia_anticodon-bd"/>
</dbReference>
<evidence type="ECO:0000259" key="14">
    <source>
        <dbReference type="Pfam" id="PF00133"/>
    </source>
</evidence>
<keyword evidence="9 13" id="KW-0030">Aminoacyl-tRNA synthetase</keyword>
<organism evidence="17">
    <name type="scientific">Leucothrix mucor</name>
    <dbReference type="NCBI Taxonomy" id="45248"/>
    <lineage>
        <taxon>Bacteria</taxon>
        <taxon>Pseudomonadati</taxon>
        <taxon>Pseudomonadota</taxon>
        <taxon>Gammaproteobacteria</taxon>
        <taxon>Thiotrichales</taxon>
        <taxon>Thiotrichaceae</taxon>
        <taxon>Leucothrix</taxon>
    </lineage>
</organism>
<dbReference type="FunFam" id="3.40.50.620:FF:000020">
    <property type="entry name" value="Valine--tRNA ligase, mitochondrial"/>
    <property type="match status" value="1"/>
</dbReference>
<comment type="similarity">
    <text evidence="12 13">Belongs to the class-I aminoacyl-tRNA synthetase family. ValS type 1 subfamily.</text>
</comment>
<dbReference type="PROSITE" id="PS00178">
    <property type="entry name" value="AA_TRNA_LIGASE_I"/>
    <property type="match status" value="1"/>
</dbReference>
<dbReference type="InterPro" id="IPR001412">
    <property type="entry name" value="aa-tRNA-synth_I_CS"/>
</dbReference>
<evidence type="ECO:0000256" key="6">
    <source>
        <dbReference type="ARBA" id="ARBA00022840"/>
    </source>
</evidence>
<dbReference type="InterPro" id="IPR002300">
    <property type="entry name" value="aa-tRNA-synth_Ia"/>
</dbReference>
<dbReference type="InterPro" id="IPR013155">
    <property type="entry name" value="M/V/L/I-tRNA-synth_anticd-bd"/>
</dbReference>
<dbReference type="SUPFAM" id="SSF46589">
    <property type="entry name" value="tRNA-binding arm"/>
    <property type="match status" value="1"/>
</dbReference>
<evidence type="ECO:0000259" key="15">
    <source>
        <dbReference type="Pfam" id="PF08264"/>
    </source>
</evidence>
<keyword evidence="8 13" id="KW-0175">Coiled coil</keyword>
<feature type="binding site" evidence="13">
    <location>
        <position position="529"/>
    </location>
    <ligand>
        <name>ATP</name>
        <dbReference type="ChEBI" id="CHEBI:30616"/>
    </ligand>
</feature>
<dbReference type="SUPFAM" id="SSF50677">
    <property type="entry name" value="ValRS/IleRS/LeuRS editing domain"/>
    <property type="match status" value="1"/>
</dbReference>
<evidence type="ECO:0000256" key="11">
    <source>
        <dbReference type="ARBA" id="ARBA00055630"/>
    </source>
</evidence>
<dbReference type="InterPro" id="IPR002303">
    <property type="entry name" value="Valyl-tRNA_ligase"/>
</dbReference>
<gene>
    <name evidence="13" type="primary">valS</name>
    <name evidence="17" type="ORF">ENJ51_09305</name>
</gene>
<dbReference type="NCBIfam" id="TIGR00422">
    <property type="entry name" value="valS"/>
    <property type="match status" value="1"/>
</dbReference>
<dbReference type="GO" id="GO:0004832">
    <property type="term" value="F:valine-tRNA ligase activity"/>
    <property type="evidence" value="ECO:0007669"/>
    <property type="project" value="UniProtKB-UniRule"/>
</dbReference>
<dbReference type="InterPro" id="IPR019499">
    <property type="entry name" value="Val-tRNA_synth_tRNA-bd"/>
</dbReference>
<evidence type="ECO:0000256" key="5">
    <source>
        <dbReference type="ARBA" id="ARBA00022741"/>
    </source>
</evidence>
<feature type="short sequence motif" description="'HIGH' region" evidence="13">
    <location>
        <begin position="42"/>
        <end position="52"/>
    </location>
</feature>
<evidence type="ECO:0000256" key="8">
    <source>
        <dbReference type="ARBA" id="ARBA00023054"/>
    </source>
</evidence>
<dbReference type="Gene3D" id="3.90.740.10">
    <property type="entry name" value="Valyl/Leucyl/Isoleucyl-tRNA synthetase, editing domain"/>
    <property type="match status" value="1"/>
</dbReference>
<dbReference type="FunFam" id="1.10.730.10:FF:000007">
    <property type="entry name" value="Valine--tRNA ligase"/>
    <property type="match status" value="1"/>
</dbReference>
<dbReference type="Pfam" id="PF10458">
    <property type="entry name" value="Val_tRNA-synt_C"/>
    <property type="match status" value="1"/>
</dbReference>
<dbReference type="PRINTS" id="PR00986">
    <property type="entry name" value="TRNASYNTHVAL"/>
</dbReference>
<feature type="short sequence motif" description="'KMSKS' region" evidence="13">
    <location>
        <begin position="526"/>
        <end position="530"/>
    </location>
</feature>
<protein>
    <recommendedName>
        <fullName evidence="13">Valine--tRNA ligase</fullName>
        <ecNumber evidence="13">6.1.1.9</ecNumber>
    </recommendedName>
    <alternativeName>
        <fullName evidence="13">Valyl-tRNA synthetase</fullName>
        <shortName evidence="13">ValRS</shortName>
    </alternativeName>
</protein>
<keyword evidence="6 13" id="KW-0067">ATP-binding</keyword>
<dbReference type="InterPro" id="IPR009008">
    <property type="entry name" value="Val/Leu/Ile-tRNA-synth_edit"/>
</dbReference>
<dbReference type="InterPro" id="IPR010978">
    <property type="entry name" value="tRNA-bd_arm"/>
</dbReference>
<proteinExistence type="inferred from homology"/>
<comment type="subunit">
    <text evidence="2 13">Monomer.</text>
</comment>
<dbReference type="FunFam" id="3.40.50.620:FF:000073">
    <property type="entry name" value="Valine--tRNA ligase"/>
    <property type="match status" value="1"/>
</dbReference>
<comment type="domain">
    <text evidence="13">ValRS has two distinct active sites: one for aminoacylation and one for editing. The misactivated threonine is translocated from the active site to the editing site.</text>
</comment>
<dbReference type="HAMAP" id="MF_02004">
    <property type="entry name" value="Val_tRNA_synth_type1"/>
    <property type="match status" value="1"/>
</dbReference>
<feature type="domain" description="Methionyl/Valyl/Leucyl/Isoleucyl-tRNA synthetase anticodon-binding" evidence="15">
    <location>
        <begin position="647"/>
        <end position="799"/>
    </location>
</feature>
<dbReference type="Gene3D" id="1.10.287.380">
    <property type="entry name" value="Valyl-tRNA synthetase, C-terminal domain"/>
    <property type="match status" value="1"/>
</dbReference>
<keyword evidence="4 13" id="KW-0436">Ligase</keyword>
<dbReference type="CDD" id="cd07962">
    <property type="entry name" value="Anticodon_Ia_Val"/>
    <property type="match status" value="1"/>
</dbReference>
<dbReference type="PANTHER" id="PTHR11946">
    <property type="entry name" value="VALYL-TRNA SYNTHETASES"/>
    <property type="match status" value="1"/>
</dbReference>
<comment type="function">
    <text evidence="11 13">Catalyzes the attachment of valine to tRNA(Val). As ValRS can inadvertently accommodate and process structurally similar amino acids such as threonine, to avoid such errors, it has a 'posttransfer' editing activity that hydrolyzes mischarged Thr-tRNA(Val) in a tRNA-dependent manner.</text>
</comment>
<evidence type="ECO:0000256" key="12">
    <source>
        <dbReference type="ARBA" id="ARBA00060830"/>
    </source>
</evidence>
<dbReference type="GO" id="GO:0002161">
    <property type="term" value="F:aminoacyl-tRNA deacylase activity"/>
    <property type="evidence" value="ECO:0007669"/>
    <property type="project" value="InterPro"/>
</dbReference>
<comment type="catalytic activity">
    <reaction evidence="10 13">
        <text>tRNA(Val) + L-valine + ATP = L-valyl-tRNA(Val) + AMP + diphosphate</text>
        <dbReference type="Rhea" id="RHEA:10704"/>
        <dbReference type="Rhea" id="RHEA-COMP:9672"/>
        <dbReference type="Rhea" id="RHEA-COMP:9708"/>
        <dbReference type="ChEBI" id="CHEBI:30616"/>
        <dbReference type="ChEBI" id="CHEBI:33019"/>
        <dbReference type="ChEBI" id="CHEBI:57762"/>
        <dbReference type="ChEBI" id="CHEBI:78442"/>
        <dbReference type="ChEBI" id="CHEBI:78537"/>
        <dbReference type="ChEBI" id="CHEBI:456215"/>
        <dbReference type="EC" id="6.1.1.9"/>
    </reaction>
</comment>
<evidence type="ECO:0000256" key="13">
    <source>
        <dbReference type="HAMAP-Rule" id="MF_02004"/>
    </source>
</evidence>
<dbReference type="AlphaFoldDB" id="A0A7V2T1L9"/>
<dbReference type="GO" id="GO:0005524">
    <property type="term" value="F:ATP binding"/>
    <property type="evidence" value="ECO:0007669"/>
    <property type="project" value="UniProtKB-UniRule"/>
</dbReference>
<dbReference type="EMBL" id="DRMS01000345">
    <property type="protein sequence ID" value="HFC92995.1"/>
    <property type="molecule type" value="Genomic_DNA"/>
</dbReference>
<dbReference type="EC" id="6.1.1.9" evidence="13"/>
<feature type="domain" description="Aminoacyl-tRNA synthetase class Ia" evidence="14">
    <location>
        <begin position="14"/>
        <end position="603"/>
    </location>
</feature>
<evidence type="ECO:0000256" key="3">
    <source>
        <dbReference type="ARBA" id="ARBA00022490"/>
    </source>
</evidence>
<dbReference type="Pfam" id="PF08264">
    <property type="entry name" value="Anticodon_1"/>
    <property type="match status" value="1"/>
</dbReference>
<dbReference type="CDD" id="cd00817">
    <property type="entry name" value="ValRS_core"/>
    <property type="match status" value="1"/>
</dbReference>
<comment type="domain">
    <text evidence="13">The C-terminal coiled-coil domain is crucial for aminoacylation activity.</text>
</comment>
<sequence>MDKIYDPSNIEQRWYTHWEDQGYFSPSDDNDSDPYCIMIPPPNVTGTLHMGHAFQDTIMDALIRYHRMKGHNTLWQPGTDHAGIATQMVVERQLNAEGKNRHDLGREKFIEKVWDWKEESGGQITKQLRRLGASPDWSRERFTMDEGLSESVQDVFVQLYNEGLIYRGKRLVNWDPVLHTALSDIEVIAEEEDGFMHHVRYPFVEGDGFMEIATTRPETILADGALAVSEGDPRYTDVIGKEVWVPMTDRKIPIVVDDYVDPEFGTGCVKITPAHDFNDWEVGQRHDMEIINLLTPSATMNNNVPKAYRGLDRFDARKKILEDLDEAGLLVKIEPHKLKPPRGDRSGVIVEPYLTDQWYVKVEALAKPAIEAVEDGRIKFVPDNYKNMYFSWMRDINDWCISRQLWWGHRIPAWYDDASEQLYVGKSEAEVREKHQLGDEIVLRQDEDVLDTWFSSALWPFSTLGWPEKTDALQTWYPTSVLVTGFDIIFFWVARMIMFGMKFMDGEVPFKEVYMHGLVRDGDGQKMSKSKGNVIDPLDVIDGISLEDLLIKRSSNMMQPHLAEKIKKATKQQFPDGIPAYGTDAMRFTFASQASNGRDIRFDLQRIEGNRNFCNKIWNAARYVLMQTDDKDVGLNPNDPLELSLADRWILSQLQSTIDEVTEHFDKYRFDLAAKALYEFTWGQYCDWYLELSKPVLFSDDGSDAEKRGTRHTLVSVFETLLRLLHPIMPFISEEIWQTIKPLTNKTDDTIMLAAYPIADNNLIDAKANQQLEWVKHFIMGVRKIRSEMDIKPSKALPILLQNWTATDKEIFDKNALFINALAKIDTSKWLEEGADAPESATALVGEMKVLIPLAGIINKDAETARLSKEIEKIQKGLQGLQGRLNNPNFTDKAPEKVVNQVRKQAEEQQAAVAQLEEQLVKIQAM</sequence>
<comment type="caution">
    <text evidence="17">The sequence shown here is derived from an EMBL/GenBank/DDBJ whole genome shotgun (WGS) entry which is preliminary data.</text>
</comment>
<evidence type="ECO:0000256" key="1">
    <source>
        <dbReference type="ARBA" id="ARBA00004496"/>
    </source>
</evidence>
<dbReference type="InterPro" id="IPR014729">
    <property type="entry name" value="Rossmann-like_a/b/a_fold"/>
</dbReference>
<dbReference type="GO" id="GO:0005829">
    <property type="term" value="C:cytosol"/>
    <property type="evidence" value="ECO:0007669"/>
    <property type="project" value="TreeGrafter"/>
</dbReference>
<evidence type="ECO:0000256" key="4">
    <source>
        <dbReference type="ARBA" id="ARBA00022598"/>
    </source>
</evidence>
<dbReference type="NCBIfam" id="NF004349">
    <property type="entry name" value="PRK05729.1"/>
    <property type="match status" value="1"/>
</dbReference>
<dbReference type="InterPro" id="IPR033705">
    <property type="entry name" value="Anticodon_Ia_Val"/>
</dbReference>
<dbReference type="FunFam" id="1.10.287.380:FF:000001">
    <property type="entry name" value="Valine--tRNA ligase"/>
    <property type="match status" value="1"/>
</dbReference>
<evidence type="ECO:0000256" key="7">
    <source>
        <dbReference type="ARBA" id="ARBA00022917"/>
    </source>
</evidence>
<dbReference type="InterPro" id="IPR037118">
    <property type="entry name" value="Val-tRNA_synth_C_sf"/>
</dbReference>
<evidence type="ECO:0000313" key="17">
    <source>
        <dbReference type="EMBL" id="HFC92995.1"/>
    </source>
</evidence>
<name>A0A7V2T1L9_LEUMU</name>
<dbReference type="PANTHER" id="PTHR11946:SF93">
    <property type="entry name" value="VALINE--TRNA LIGASE, CHLOROPLASTIC_MITOCHONDRIAL 2"/>
    <property type="match status" value="1"/>
</dbReference>
<feature type="domain" description="Valyl-tRNA synthetase tRNA-binding arm" evidence="16">
    <location>
        <begin position="861"/>
        <end position="923"/>
    </location>
</feature>
<dbReference type="Pfam" id="PF00133">
    <property type="entry name" value="tRNA-synt_1"/>
    <property type="match status" value="1"/>
</dbReference>
<dbReference type="Gene3D" id="1.10.730.10">
    <property type="entry name" value="Isoleucyl-tRNA Synthetase, Domain 1"/>
    <property type="match status" value="1"/>
</dbReference>
<keyword evidence="5 13" id="KW-0547">Nucleotide-binding</keyword>
<dbReference type="Gene3D" id="3.40.50.620">
    <property type="entry name" value="HUPs"/>
    <property type="match status" value="2"/>
</dbReference>
<evidence type="ECO:0000256" key="9">
    <source>
        <dbReference type="ARBA" id="ARBA00023146"/>
    </source>
</evidence>
<evidence type="ECO:0000256" key="10">
    <source>
        <dbReference type="ARBA" id="ARBA00047552"/>
    </source>
</evidence>
<feature type="coiled-coil region" evidence="13">
    <location>
        <begin position="899"/>
        <end position="926"/>
    </location>
</feature>
<comment type="subcellular location">
    <subcellularLocation>
        <location evidence="1 13">Cytoplasm</location>
    </subcellularLocation>
</comment>
<dbReference type="GO" id="GO:0006438">
    <property type="term" value="P:valyl-tRNA aminoacylation"/>
    <property type="evidence" value="ECO:0007669"/>
    <property type="project" value="UniProtKB-UniRule"/>
</dbReference>
<keyword evidence="7 13" id="KW-0648">Protein biosynthesis</keyword>
<accession>A0A7V2T1L9</accession>
<evidence type="ECO:0000259" key="16">
    <source>
        <dbReference type="Pfam" id="PF10458"/>
    </source>
</evidence>
<dbReference type="SUPFAM" id="SSF47323">
    <property type="entry name" value="Anticodon-binding domain of a subclass of class I aminoacyl-tRNA synthetases"/>
    <property type="match status" value="1"/>
</dbReference>
<evidence type="ECO:0000256" key="2">
    <source>
        <dbReference type="ARBA" id="ARBA00011245"/>
    </source>
</evidence>
<reference evidence="17" key="1">
    <citation type="journal article" date="2020" name="mSystems">
        <title>Genome- and Community-Level Interaction Insights into Carbon Utilization and Element Cycling Functions of Hydrothermarchaeota in Hydrothermal Sediment.</title>
        <authorList>
            <person name="Zhou Z."/>
            <person name="Liu Y."/>
            <person name="Xu W."/>
            <person name="Pan J."/>
            <person name="Luo Z.H."/>
            <person name="Li M."/>
        </authorList>
    </citation>
    <scope>NUCLEOTIDE SEQUENCE [LARGE SCALE GENOMIC DNA]</scope>
    <source>
        <strain evidence="17">HyVt-493</strain>
    </source>
</reference>
<dbReference type="Proteomes" id="UP000885750">
    <property type="component" value="Unassembled WGS sequence"/>
</dbReference>